<dbReference type="PANTHER" id="PTHR43727">
    <property type="entry name" value="DIAMINOPIMELATE DECARBOXYLASE"/>
    <property type="match status" value="1"/>
</dbReference>
<dbReference type="Gene3D" id="3.20.20.10">
    <property type="entry name" value="Alanine racemase"/>
    <property type="match status" value="1"/>
</dbReference>
<evidence type="ECO:0000256" key="1">
    <source>
        <dbReference type="ARBA" id="ARBA00001933"/>
    </source>
</evidence>
<reference evidence="6 7" key="1">
    <citation type="submission" date="2024-10" db="EMBL/GenBank/DDBJ databases">
        <title>The Natural Products Discovery Center: Release of the First 8490 Sequenced Strains for Exploring Actinobacteria Biosynthetic Diversity.</title>
        <authorList>
            <person name="Kalkreuter E."/>
            <person name="Kautsar S.A."/>
            <person name="Yang D."/>
            <person name="Bader C.D."/>
            <person name="Teijaro C.N."/>
            <person name="Fluegel L."/>
            <person name="Davis C.M."/>
            <person name="Simpson J.R."/>
            <person name="Lauterbach L."/>
            <person name="Steele A.D."/>
            <person name="Gui C."/>
            <person name="Meng S."/>
            <person name="Li G."/>
            <person name="Viehrig K."/>
            <person name="Ye F."/>
            <person name="Su P."/>
            <person name="Kiefer A.F."/>
            <person name="Nichols A."/>
            <person name="Cepeda A.J."/>
            <person name="Yan W."/>
            <person name="Fan B."/>
            <person name="Jiang Y."/>
            <person name="Adhikari A."/>
            <person name="Zheng C.-J."/>
            <person name="Schuster L."/>
            <person name="Cowan T.M."/>
            <person name="Smanski M.J."/>
            <person name="Chevrette M.G."/>
            <person name="De Carvalho L.P.S."/>
            <person name="Shen B."/>
        </authorList>
    </citation>
    <scope>NUCLEOTIDE SEQUENCE [LARGE SCALE GENOMIC DNA]</scope>
    <source>
        <strain evidence="6 7">NPDC049639</strain>
    </source>
</reference>
<feature type="domain" description="Orn/DAP/Arg decarboxylase 2 C-terminal" evidence="4">
    <location>
        <begin position="273"/>
        <end position="363"/>
    </location>
</feature>
<dbReference type="PANTHER" id="PTHR43727:SF2">
    <property type="entry name" value="GROUP IV DECARBOXYLASE"/>
    <property type="match status" value="1"/>
</dbReference>
<dbReference type="InterPro" id="IPR009006">
    <property type="entry name" value="Ala_racemase/Decarboxylase_C"/>
</dbReference>
<keyword evidence="6" id="KW-0413">Isomerase</keyword>
<dbReference type="Pfam" id="PF02784">
    <property type="entry name" value="Orn_Arg_deC_N"/>
    <property type="match status" value="1"/>
</dbReference>
<dbReference type="Gene3D" id="2.40.37.10">
    <property type="entry name" value="Lyase, Ornithine Decarboxylase, Chain A, domain 1"/>
    <property type="match status" value="1"/>
</dbReference>
<dbReference type="PRINTS" id="PR01179">
    <property type="entry name" value="ODADCRBXLASE"/>
</dbReference>
<dbReference type="InterPro" id="IPR000183">
    <property type="entry name" value="Orn/DAP/Arg_de-COase"/>
</dbReference>
<dbReference type="Proteomes" id="UP001612915">
    <property type="component" value="Unassembled WGS sequence"/>
</dbReference>
<keyword evidence="7" id="KW-1185">Reference proteome</keyword>
<evidence type="ECO:0000259" key="4">
    <source>
        <dbReference type="Pfam" id="PF00278"/>
    </source>
</evidence>
<dbReference type="SUPFAM" id="SSF50621">
    <property type="entry name" value="Alanine racemase C-terminal domain-like"/>
    <property type="match status" value="1"/>
</dbReference>
<dbReference type="InterPro" id="IPR022644">
    <property type="entry name" value="De-COase2_N"/>
</dbReference>
<dbReference type="GO" id="GO:0008784">
    <property type="term" value="F:alanine racemase activity"/>
    <property type="evidence" value="ECO:0007669"/>
    <property type="project" value="UniProtKB-EC"/>
</dbReference>
<comment type="caution">
    <text evidence="6">The sequence shown here is derived from an EMBL/GenBank/DDBJ whole genome shotgun (WGS) entry which is preliminary data.</text>
</comment>
<gene>
    <name evidence="6" type="ORF">ACIB24_10690</name>
</gene>
<dbReference type="SUPFAM" id="SSF51419">
    <property type="entry name" value="PLP-binding barrel"/>
    <property type="match status" value="1"/>
</dbReference>
<dbReference type="EMBL" id="JBITLV010000003">
    <property type="protein sequence ID" value="MFI7587528.1"/>
    <property type="molecule type" value="Genomic_DNA"/>
</dbReference>
<comment type="similarity">
    <text evidence="3">Belongs to the Orn/Lys/Arg decarboxylase class-II family.</text>
</comment>
<dbReference type="RefSeq" id="WP_398279389.1">
    <property type="nucleotide sequence ID" value="NZ_JBITLV010000003.1"/>
</dbReference>
<evidence type="ECO:0000259" key="5">
    <source>
        <dbReference type="Pfam" id="PF02784"/>
    </source>
</evidence>
<organism evidence="6 7">
    <name type="scientific">Spongisporangium articulatum</name>
    <dbReference type="NCBI Taxonomy" id="3362603"/>
    <lineage>
        <taxon>Bacteria</taxon>
        <taxon>Bacillati</taxon>
        <taxon>Actinomycetota</taxon>
        <taxon>Actinomycetes</taxon>
        <taxon>Kineosporiales</taxon>
        <taxon>Kineosporiaceae</taxon>
        <taxon>Spongisporangium</taxon>
    </lineage>
</organism>
<evidence type="ECO:0000313" key="6">
    <source>
        <dbReference type="EMBL" id="MFI7587528.1"/>
    </source>
</evidence>
<dbReference type="InterPro" id="IPR029066">
    <property type="entry name" value="PLP-binding_barrel"/>
</dbReference>
<dbReference type="InterPro" id="IPR022643">
    <property type="entry name" value="De-COase2_C"/>
</dbReference>
<accession>A0ABW8ANG0</accession>
<sequence>MNRIDELAAQLAAVGDLPAFVTDLQALGEQGAAIRAALGPDVEWYYAAKANPDPRVLQVLTPYVDGVEVASLGELRHVRAHLPRVPLALAGPVKPEPVLAAALAAGVELVHVESVRELTTLAAVAEDRVVDVLLRANPALAVAEGAALVMGGRPSPFGLDPAALDACAALLPQLPGVRFRGLHTHLASGLTAAQHLELAAGVLEWATAWSARHGLPLEVVNLGGGMAVDYRADRREPGARFDWAAEGAGLQALSAAYPGVRLRLEPGRAVSAYCGHYLARVVDVRASHGEWFAVVDGGTHHLRTPAARGHSQPLRVVPLGENRSHVAPLTVSGALCTPRDVLAHLPEGATVGPGDVVVFEMAGAYGWNISHHDFLMHPHPSFHHVG</sequence>
<dbReference type="Pfam" id="PF00278">
    <property type="entry name" value="Orn_DAP_Arg_deC"/>
    <property type="match status" value="1"/>
</dbReference>
<proteinExistence type="inferred from homology"/>
<protein>
    <submittedName>
        <fullName evidence="6">Alanine racemase</fullName>
        <ecNumber evidence="6">5.1.1.1</ecNumber>
    </submittedName>
</protein>
<feature type="domain" description="Orn/DAP/Arg decarboxylase 2 N-terminal" evidence="5">
    <location>
        <begin position="29"/>
        <end position="272"/>
    </location>
</feature>
<comment type="cofactor">
    <cofactor evidence="1">
        <name>pyridoxal 5'-phosphate</name>
        <dbReference type="ChEBI" id="CHEBI:597326"/>
    </cofactor>
</comment>
<keyword evidence="2" id="KW-0663">Pyridoxal phosphate</keyword>
<evidence type="ECO:0000256" key="3">
    <source>
        <dbReference type="RuleBase" id="RU003737"/>
    </source>
</evidence>
<dbReference type="EC" id="5.1.1.1" evidence="6"/>
<evidence type="ECO:0000313" key="7">
    <source>
        <dbReference type="Proteomes" id="UP001612915"/>
    </source>
</evidence>
<name>A0ABW8ANG0_9ACTN</name>
<evidence type="ECO:0000256" key="2">
    <source>
        <dbReference type="ARBA" id="ARBA00022898"/>
    </source>
</evidence>